<dbReference type="EMBL" id="FOXX01000007">
    <property type="protein sequence ID" value="SFQ73072.1"/>
    <property type="molecule type" value="Genomic_DNA"/>
</dbReference>
<comment type="subcellular location">
    <subcellularLocation>
        <location evidence="1 7">Cell membrane</location>
        <topology evidence="1 7">Multi-pass membrane protein</topology>
    </subcellularLocation>
</comment>
<keyword evidence="10" id="KW-1185">Reference proteome</keyword>
<feature type="transmembrane region" description="Helical" evidence="7">
    <location>
        <begin position="243"/>
        <end position="261"/>
    </location>
</feature>
<evidence type="ECO:0000256" key="2">
    <source>
        <dbReference type="ARBA" id="ARBA00022448"/>
    </source>
</evidence>
<dbReference type="PANTHER" id="PTHR30043">
    <property type="entry name" value="PHOSPHONATES TRANSPORT SYSTEM PERMEASE PROTEIN"/>
    <property type="match status" value="1"/>
</dbReference>
<accession>A0A1I6AWL6</accession>
<keyword evidence="6 7" id="KW-0472">Membrane</keyword>
<dbReference type="InterPro" id="IPR035906">
    <property type="entry name" value="MetI-like_sf"/>
</dbReference>
<feature type="transmembrane region" description="Helical" evidence="7">
    <location>
        <begin position="82"/>
        <end position="102"/>
    </location>
</feature>
<keyword evidence="2 7" id="KW-0813">Transport</keyword>
<evidence type="ECO:0000313" key="9">
    <source>
        <dbReference type="EMBL" id="SFQ73072.1"/>
    </source>
</evidence>
<feature type="transmembrane region" description="Helical" evidence="7">
    <location>
        <begin position="213"/>
        <end position="231"/>
    </location>
</feature>
<dbReference type="CDD" id="cd06261">
    <property type="entry name" value="TM_PBP2"/>
    <property type="match status" value="1"/>
</dbReference>
<evidence type="ECO:0000256" key="7">
    <source>
        <dbReference type="RuleBase" id="RU363032"/>
    </source>
</evidence>
<gene>
    <name evidence="9" type="ORF">SAMN02745910_03083</name>
</gene>
<protein>
    <submittedName>
        <fullName evidence="9">Phosphonate transport system permease protein</fullName>
    </submittedName>
</protein>
<feature type="transmembrane region" description="Helical" evidence="7">
    <location>
        <begin position="123"/>
        <end position="142"/>
    </location>
</feature>
<dbReference type="Proteomes" id="UP000182762">
    <property type="component" value="Unassembled WGS sequence"/>
</dbReference>
<feature type="domain" description="ABC transmembrane type-1" evidence="8">
    <location>
        <begin position="78"/>
        <end position="261"/>
    </location>
</feature>
<dbReference type="InterPro" id="IPR000515">
    <property type="entry name" value="MetI-like"/>
</dbReference>
<evidence type="ECO:0000259" key="8">
    <source>
        <dbReference type="PROSITE" id="PS50928"/>
    </source>
</evidence>
<dbReference type="NCBIfam" id="TIGR01097">
    <property type="entry name" value="PhnE"/>
    <property type="match status" value="1"/>
</dbReference>
<keyword evidence="5 7" id="KW-1133">Transmembrane helix</keyword>
<dbReference type="Gene3D" id="1.10.3720.10">
    <property type="entry name" value="MetI-like"/>
    <property type="match status" value="1"/>
</dbReference>
<comment type="similarity">
    <text evidence="7">Belongs to the binding-protein-dependent transport system permease family.</text>
</comment>
<keyword evidence="4 7" id="KW-0812">Transmembrane</keyword>
<evidence type="ECO:0000256" key="4">
    <source>
        <dbReference type="ARBA" id="ARBA00022692"/>
    </source>
</evidence>
<dbReference type="SUPFAM" id="SSF161098">
    <property type="entry name" value="MetI-like"/>
    <property type="match status" value="1"/>
</dbReference>
<keyword evidence="3" id="KW-1003">Cell membrane</keyword>
<dbReference type="InterPro" id="IPR005769">
    <property type="entry name" value="PhnE/PtxC"/>
</dbReference>
<evidence type="ECO:0000256" key="3">
    <source>
        <dbReference type="ARBA" id="ARBA00022475"/>
    </source>
</evidence>
<comment type="caution">
    <text evidence="9">The sequence shown here is derived from an EMBL/GenBank/DDBJ whole genome shotgun (WGS) entry which is preliminary data.</text>
</comment>
<dbReference type="GeneID" id="93711703"/>
<dbReference type="PROSITE" id="PS50928">
    <property type="entry name" value="ABC_TM1"/>
    <property type="match status" value="1"/>
</dbReference>
<sequence length="269" mass="29511">MKTVQVKQNKAVHYNKMPSKKVKHSLTFILLLLFIYLSGKQVEFSFSSLATGLPNMGDLIVQMVPPNWAYFSNITAPILDTLRMAVLGTTFGALLAIPIALLSARNIFQTKVITIPARFVLNLIRTIPDLLLAAIFVAIFGIGPIPGVFALTGFSLGIIAKLIYESIESIDKGPLEAMTAVGANKVKWIMFGVIPQVLPQYISFVLYTFEVNVRAAAVLGLVGAGGIGLFYEQTLGFFEYDKTSSLIVYTLIVVLIIDYISTKTREKLI</sequence>
<reference evidence="9 10" key="1">
    <citation type="submission" date="2016-10" db="EMBL/GenBank/DDBJ databases">
        <authorList>
            <person name="Varghese N."/>
            <person name="Submissions S."/>
        </authorList>
    </citation>
    <scope>NUCLEOTIDE SEQUENCE [LARGE SCALE GENOMIC DNA]</scope>
    <source>
        <strain evidence="9 10">DSM 13796</strain>
    </source>
</reference>
<proteinExistence type="inferred from homology"/>
<name>A0A1I6AWL6_9BACI</name>
<dbReference type="PANTHER" id="PTHR30043:SF1">
    <property type="entry name" value="ABC TRANSPORT SYSTEM PERMEASE PROTEIN P69"/>
    <property type="match status" value="1"/>
</dbReference>
<evidence type="ECO:0000256" key="6">
    <source>
        <dbReference type="ARBA" id="ARBA00023136"/>
    </source>
</evidence>
<organism evidence="9 10">
    <name type="scientific">Priestia endophytica DSM 13796</name>
    <dbReference type="NCBI Taxonomy" id="1121089"/>
    <lineage>
        <taxon>Bacteria</taxon>
        <taxon>Bacillati</taxon>
        <taxon>Bacillota</taxon>
        <taxon>Bacilli</taxon>
        <taxon>Bacillales</taxon>
        <taxon>Bacillaceae</taxon>
        <taxon>Priestia</taxon>
    </lineage>
</organism>
<dbReference type="Pfam" id="PF00528">
    <property type="entry name" value="BPD_transp_1"/>
    <property type="match status" value="1"/>
</dbReference>
<dbReference type="RefSeq" id="WP_061803349.1">
    <property type="nucleotide sequence ID" value="NZ_FOXX01000007.1"/>
</dbReference>
<feature type="transmembrane region" description="Helical" evidence="7">
    <location>
        <begin position="188"/>
        <end position="207"/>
    </location>
</feature>
<evidence type="ECO:0000256" key="1">
    <source>
        <dbReference type="ARBA" id="ARBA00004651"/>
    </source>
</evidence>
<evidence type="ECO:0000313" key="10">
    <source>
        <dbReference type="Proteomes" id="UP000182762"/>
    </source>
</evidence>
<evidence type="ECO:0000256" key="5">
    <source>
        <dbReference type="ARBA" id="ARBA00022989"/>
    </source>
</evidence>